<comment type="catalytic activity">
    <reaction evidence="3">
        <text>L-glutaminyl-[protein] + H2O = L-glutamyl-[protein] + NH4(+)</text>
        <dbReference type="Rhea" id="RHEA:16441"/>
        <dbReference type="Rhea" id="RHEA-COMP:10207"/>
        <dbReference type="Rhea" id="RHEA-COMP:10208"/>
        <dbReference type="ChEBI" id="CHEBI:15377"/>
        <dbReference type="ChEBI" id="CHEBI:28938"/>
        <dbReference type="ChEBI" id="CHEBI:29973"/>
        <dbReference type="ChEBI" id="CHEBI:30011"/>
        <dbReference type="EC" id="3.5.1.44"/>
    </reaction>
</comment>
<comment type="catalytic activity">
    <reaction evidence="2 3">
        <text>[protein]-L-glutamate 5-O-methyl ester + H2O = L-glutamyl-[protein] + methanol + H(+)</text>
        <dbReference type="Rhea" id="RHEA:23236"/>
        <dbReference type="Rhea" id="RHEA-COMP:10208"/>
        <dbReference type="Rhea" id="RHEA-COMP:10311"/>
        <dbReference type="ChEBI" id="CHEBI:15377"/>
        <dbReference type="ChEBI" id="CHEBI:15378"/>
        <dbReference type="ChEBI" id="CHEBI:17790"/>
        <dbReference type="ChEBI" id="CHEBI:29973"/>
        <dbReference type="ChEBI" id="CHEBI:82795"/>
        <dbReference type="EC" id="3.1.1.61"/>
    </reaction>
</comment>
<keyword evidence="1 3" id="KW-0378">Hydrolase</keyword>
<dbReference type="EC" id="3.1.1.61" evidence="3"/>
<comment type="subcellular location">
    <subcellularLocation>
        <location evidence="3">Cytoplasm</location>
    </subcellularLocation>
</comment>
<dbReference type="PROSITE" id="PS50110">
    <property type="entry name" value="RESPONSE_REGULATORY"/>
    <property type="match status" value="1"/>
</dbReference>
<dbReference type="PIRSF" id="PIRSF000876">
    <property type="entry name" value="RR_chemtxs_CheB"/>
    <property type="match status" value="1"/>
</dbReference>
<evidence type="ECO:0000259" key="7">
    <source>
        <dbReference type="PROSITE" id="PS50122"/>
    </source>
</evidence>
<dbReference type="EC" id="3.5.1.44" evidence="3"/>
<evidence type="ECO:0000256" key="3">
    <source>
        <dbReference type="HAMAP-Rule" id="MF_00099"/>
    </source>
</evidence>
<name>A0ABT9Z6Z9_9BACI</name>
<dbReference type="RefSeq" id="WP_174881600.1">
    <property type="nucleotide sequence ID" value="NZ_CADEPK010000377.1"/>
</dbReference>
<keyword evidence="3 4" id="KW-0145">Chemotaxis</keyword>
<dbReference type="InterPro" id="IPR035909">
    <property type="entry name" value="CheB_C"/>
</dbReference>
<reference evidence="8 9" key="1">
    <citation type="submission" date="2023-07" db="EMBL/GenBank/DDBJ databases">
        <title>Genomic Encyclopedia of Type Strains, Phase IV (KMG-IV): sequencing the most valuable type-strain genomes for metagenomic binning, comparative biology and taxonomic classification.</title>
        <authorList>
            <person name="Goeker M."/>
        </authorList>
    </citation>
    <scope>NUCLEOTIDE SEQUENCE [LARGE SCALE GENOMIC DNA]</scope>
    <source>
        <strain evidence="8 9">DSM 17723</strain>
    </source>
</reference>
<comment type="domain">
    <text evidence="3">Contains a C-terminal catalytic domain, and an N-terminal region which modulates catalytic activity.</text>
</comment>
<comment type="similarity">
    <text evidence="3">Belongs to the CheB family.</text>
</comment>
<proteinExistence type="inferred from homology"/>
<comment type="PTM">
    <text evidence="3">Phosphorylated by CheA. Phosphorylation of the N-terminal regulatory domain activates the methylesterase activity.</text>
</comment>
<dbReference type="SUPFAM" id="SSF52172">
    <property type="entry name" value="CheY-like"/>
    <property type="match status" value="1"/>
</dbReference>
<evidence type="ECO:0000259" key="6">
    <source>
        <dbReference type="PROSITE" id="PS50110"/>
    </source>
</evidence>
<evidence type="ECO:0000313" key="8">
    <source>
        <dbReference type="EMBL" id="MDQ0227587.1"/>
    </source>
</evidence>
<feature type="active site" evidence="3 4">
    <location>
        <position position="211"/>
    </location>
</feature>
<dbReference type="Gene3D" id="3.40.50.2300">
    <property type="match status" value="1"/>
</dbReference>
<gene>
    <name evidence="3" type="primary">cheB</name>
    <name evidence="8" type="ORF">J2S02_003934</name>
</gene>
<keyword evidence="9" id="KW-1185">Reference proteome</keyword>
<feature type="domain" description="CheB-type methylesterase" evidence="7">
    <location>
        <begin position="176"/>
        <end position="365"/>
    </location>
</feature>
<dbReference type="GO" id="GO:0008984">
    <property type="term" value="F:protein-glutamate methylesterase activity"/>
    <property type="evidence" value="ECO:0007669"/>
    <property type="project" value="UniProtKB-EC"/>
</dbReference>
<dbReference type="EMBL" id="JAUSTZ010000010">
    <property type="protein sequence ID" value="MDQ0227587.1"/>
    <property type="molecule type" value="Genomic_DNA"/>
</dbReference>
<dbReference type="CDD" id="cd17541">
    <property type="entry name" value="REC_CheB-like"/>
    <property type="match status" value="1"/>
</dbReference>
<dbReference type="Proteomes" id="UP001232245">
    <property type="component" value="Unassembled WGS sequence"/>
</dbReference>
<dbReference type="NCBIfam" id="NF001965">
    <property type="entry name" value="PRK00742.1"/>
    <property type="match status" value="1"/>
</dbReference>
<dbReference type="HAMAP" id="MF_00099">
    <property type="entry name" value="CheB_chemtxs"/>
    <property type="match status" value="1"/>
</dbReference>
<dbReference type="InterPro" id="IPR000673">
    <property type="entry name" value="Sig_transdc_resp-reg_Me-estase"/>
</dbReference>
<feature type="modified residue" description="4-aspartylphosphate" evidence="3 5">
    <location>
        <position position="56"/>
    </location>
</feature>
<feature type="domain" description="Response regulatory" evidence="6">
    <location>
        <begin position="5"/>
        <end position="122"/>
    </location>
</feature>
<dbReference type="SMART" id="SM00448">
    <property type="entry name" value="REC"/>
    <property type="match status" value="1"/>
</dbReference>
<dbReference type="Pfam" id="PF00072">
    <property type="entry name" value="Response_reg"/>
    <property type="match status" value="1"/>
</dbReference>
<evidence type="ECO:0000256" key="1">
    <source>
        <dbReference type="ARBA" id="ARBA00022801"/>
    </source>
</evidence>
<dbReference type="InterPro" id="IPR001789">
    <property type="entry name" value="Sig_transdc_resp-reg_receiver"/>
</dbReference>
<dbReference type="CDD" id="cd16432">
    <property type="entry name" value="CheB_Rec"/>
    <property type="match status" value="1"/>
</dbReference>
<dbReference type="InterPro" id="IPR008248">
    <property type="entry name" value="CheB-like"/>
</dbReference>
<feature type="active site" evidence="3 4">
    <location>
        <position position="307"/>
    </location>
</feature>
<dbReference type="SUPFAM" id="SSF52738">
    <property type="entry name" value="Methylesterase CheB, C-terminal domain"/>
    <property type="match status" value="1"/>
</dbReference>
<keyword evidence="3" id="KW-0963">Cytoplasm</keyword>
<evidence type="ECO:0000313" key="9">
    <source>
        <dbReference type="Proteomes" id="UP001232245"/>
    </source>
</evidence>
<feature type="active site" evidence="3 4">
    <location>
        <position position="184"/>
    </location>
</feature>
<dbReference type="InterPro" id="IPR011006">
    <property type="entry name" value="CheY-like_superfamily"/>
</dbReference>
<sequence length="365" mass="40596">MKKIRVLIVDDSAFMRKLITDFLQEEESIEVIGTARNGQDGLKKIELLNPDVVTMDVEMPIMNGLEALKEIMRKYPRPVIMLSSTTKEGTDNTIKSLQYGAFDFIAKPSGAISLDLFKIKEQLKEKVKLAVTANFKNKQILVRNEKNIPHQIKEYSKIDTYSEKSTTYSEEKRLKDKIVCIGTSTGGPRALQHVLPKLPKDIDAPIFIVQHMPPGFTNSLANRLNSMSFITVKEAENGEIVKKGTAYIAPGGSHMHVIQTGTSLVIKVDKSEIRNGHRPSVDVMFESISQLKNYYKVAVIMTGMGSDGTEGLKRLKTTGIVDAISESEQTAVVYGMPKSAYATQLVDKVEHVEDIAASIMNFIKK</sequence>
<comment type="caution">
    <text evidence="8">The sequence shown here is derived from an EMBL/GenBank/DDBJ whole genome shotgun (WGS) entry which is preliminary data.</text>
</comment>
<comment type="function">
    <text evidence="3">Involved in chemotaxis. Part of a chemotaxis signal transduction system that modulates chemotaxis in response to various stimuli. Catalyzes the demethylation of specific methylglutamate residues introduced into the chemoreceptors (methyl-accepting chemotaxis proteins or MCP) by CheR. Also mediates the irreversible deamidation of specific glutamine residues to glutamic acid.</text>
</comment>
<dbReference type="Pfam" id="PF01339">
    <property type="entry name" value="CheB_methylest"/>
    <property type="match status" value="1"/>
</dbReference>
<organism evidence="8 9">
    <name type="scientific">Metabacillus niabensis</name>
    <dbReference type="NCBI Taxonomy" id="324854"/>
    <lineage>
        <taxon>Bacteria</taxon>
        <taxon>Bacillati</taxon>
        <taxon>Bacillota</taxon>
        <taxon>Bacilli</taxon>
        <taxon>Bacillales</taxon>
        <taxon>Bacillaceae</taxon>
        <taxon>Metabacillus</taxon>
    </lineage>
</organism>
<dbReference type="Gene3D" id="3.40.50.180">
    <property type="entry name" value="Methylesterase CheB, C-terminal domain"/>
    <property type="match status" value="1"/>
</dbReference>
<dbReference type="PROSITE" id="PS50122">
    <property type="entry name" value="CHEB"/>
    <property type="match status" value="1"/>
</dbReference>
<evidence type="ECO:0000256" key="5">
    <source>
        <dbReference type="PROSITE-ProRule" id="PRU00169"/>
    </source>
</evidence>
<keyword evidence="3 5" id="KW-0597">Phosphoprotein</keyword>
<protein>
    <recommendedName>
        <fullName evidence="3">Protein-glutamate methylesterase/protein-glutamine glutaminase</fullName>
        <ecNumber evidence="3">3.1.1.61</ecNumber>
        <ecNumber evidence="3">3.5.1.44</ecNumber>
    </recommendedName>
</protein>
<evidence type="ECO:0000256" key="2">
    <source>
        <dbReference type="ARBA" id="ARBA00048267"/>
    </source>
</evidence>
<evidence type="ECO:0000256" key="4">
    <source>
        <dbReference type="PROSITE-ProRule" id="PRU00050"/>
    </source>
</evidence>
<dbReference type="PANTHER" id="PTHR42872:SF3">
    <property type="entry name" value="PROTEIN-GLUTAMATE METHYLESTERASE_PROTEIN-GLUTAMINE GLUTAMINASE 1"/>
    <property type="match status" value="1"/>
</dbReference>
<accession>A0ABT9Z6Z9</accession>
<dbReference type="PANTHER" id="PTHR42872">
    <property type="entry name" value="PROTEIN-GLUTAMATE METHYLESTERASE/PROTEIN-GLUTAMINE GLUTAMINASE"/>
    <property type="match status" value="1"/>
</dbReference>